<keyword evidence="5" id="KW-1185">Reference proteome</keyword>
<dbReference type="PANTHER" id="PTHR13402">
    <property type="entry name" value="RGPR-RELATED"/>
    <property type="match status" value="1"/>
</dbReference>
<dbReference type="GO" id="GO:0070971">
    <property type="term" value="C:endoplasmic reticulum exit site"/>
    <property type="evidence" value="ECO:0007669"/>
    <property type="project" value="TreeGrafter"/>
</dbReference>
<dbReference type="GO" id="GO:0070973">
    <property type="term" value="P:protein localization to endoplasmic reticulum exit site"/>
    <property type="evidence" value="ECO:0007669"/>
    <property type="project" value="TreeGrafter"/>
</dbReference>
<feature type="compositionally biased region" description="Basic and acidic residues" evidence="2">
    <location>
        <begin position="8"/>
        <end position="29"/>
    </location>
</feature>
<dbReference type="AlphaFoldDB" id="A0A5B8MTN9"/>
<dbReference type="InterPro" id="IPR006955">
    <property type="entry name" value="Uso1_p115_C"/>
</dbReference>
<feature type="region of interest" description="Disordered" evidence="2">
    <location>
        <begin position="570"/>
        <end position="647"/>
    </location>
</feature>
<feature type="region of interest" description="Disordered" evidence="2">
    <location>
        <begin position="184"/>
        <end position="246"/>
    </location>
</feature>
<feature type="compositionally biased region" description="Basic and acidic residues" evidence="2">
    <location>
        <begin position="293"/>
        <end position="309"/>
    </location>
</feature>
<dbReference type="EMBL" id="CP031042">
    <property type="protein sequence ID" value="QDZ23124.1"/>
    <property type="molecule type" value="Genomic_DNA"/>
</dbReference>
<feature type="compositionally biased region" description="Acidic residues" evidence="2">
    <location>
        <begin position="621"/>
        <end position="635"/>
    </location>
</feature>
<feature type="region of interest" description="Disordered" evidence="2">
    <location>
        <begin position="43"/>
        <end position="123"/>
    </location>
</feature>
<evidence type="ECO:0000313" key="5">
    <source>
        <dbReference type="Proteomes" id="UP000316726"/>
    </source>
</evidence>
<keyword evidence="1" id="KW-0175">Coiled coil</keyword>
<feature type="compositionally biased region" description="Polar residues" evidence="2">
    <location>
        <begin position="413"/>
        <end position="427"/>
    </location>
</feature>
<feature type="coiled-coil region" evidence="1">
    <location>
        <begin position="487"/>
        <end position="521"/>
    </location>
</feature>
<sequence length="647" mass="69133">MLRWFRSPSKDGKKPEEGKRHKVHLGESKNKFYFDEKLKRWRVEGEEEGEEEEAGPPSPPKMSAAAVAFGAPGGGFSHGNGAQSEGISSEGGGLNWSAANPNQDLSRSMTSNDTQRSSANVRRNIRSRYVDAFGNQSVDSAVAGAATTKKAPLLPFAPVPSTGGGLNGSHATASVSMFVPSQVGDEDAQQAGGYASFQPSDPWTETKAAVQQPQQEGEQEAESSPPDPPGVAQQAPLEGVGDPLTLHESVQSAPYYQDQGFDFGLRGDVAPESEWEPQYDMSHGVAVPQQTAHHNDWHEEGGHGDRCGNSEEATLEGGYEVVDGETRAQGEQDDFAHLMQQTKAEEFEGPLTPGDYESSEGSREAAGRHNGDDVGLPVAEQHVVPPGRTDVDHSADCSGELPRQPSLDVYLHSPSSGVQEASPLQQQRPEEDWPPSEKSPDTASAGTRGSQHAPGSSDRGHTPPEKTTLNGDPAAIARDPYIVEGVIRSLVCENQVFRDKVKSLEEEASAQKAEQVELKLQLHCLESDMNDLLVCLGQESSKVSKLVGALNELGVDGGEMLREAEEAILAHPGESGVAQEEVEGKGDKGDDDEASSTSSSLFCDESEAAMSPPPAPPGGHEDEDEESVYETEEADYSMPTLRNSIHL</sequence>
<organism evidence="4 5">
    <name type="scientific">Chloropicon primus</name>
    <dbReference type="NCBI Taxonomy" id="1764295"/>
    <lineage>
        <taxon>Eukaryota</taxon>
        <taxon>Viridiplantae</taxon>
        <taxon>Chlorophyta</taxon>
        <taxon>Chloropicophyceae</taxon>
        <taxon>Chloropicales</taxon>
        <taxon>Chloropicaceae</taxon>
        <taxon>Chloropicon</taxon>
    </lineage>
</organism>
<feature type="compositionally biased region" description="Polar residues" evidence="2">
    <location>
        <begin position="441"/>
        <end position="454"/>
    </location>
</feature>
<proteinExistence type="predicted"/>
<dbReference type="PANTHER" id="PTHR13402:SF6">
    <property type="entry name" value="SECRETORY 16, ISOFORM I"/>
    <property type="match status" value="1"/>
</dbReference>
<evidence type="ECO:0000313" key="4">
    <source>
        <dbReference type="EMBL" id="QDZ23124.1"/>
    </source>
</evidence>
<evidence type="ECO:0000256" key="1">
    <source>
        <dbReference type="SAM" id="Coils"/>
    </source>
</evidence>
<feature type="compositionally biased region" description="Acidic residues" evidence="2">
    <location>
        <begin position="45"/>
        <end position="54"/>
    </location>
</feature>
<feature type="compositionally biased region" description="Polar residues" evidence="2">
    <location>
        <begin position="97"/>
        <end position="121"/>
    </location>
</feature>
<dbReference type="Pfam" id="PF04871">
    <property type="entry name" value="Uso1_p115_C"/>
    <property type="match status" value="1"/>
</dbReference>
<dbReference type="GO" id="GO:0012507">
    <property type="term" value="C:ER to Golgi transport vesicle membrane"/>
    <property type="evidence" value="ECO:0007669"/>
    <property type="project" value="TreeGrafter"/>
</dbReference>
<protein>
    <recommendedName>
        <fullName evidence="3">Uso1/p115-like vesicle tethering protein C-terminal domain-containing protein</fullName>
    </recommendedName>
</protein>
<evidence type="ECO:0000259" key="3">
    <source>
        <dbReference type="Pfam" id="PF04871"/>
    </source>
</evidence>
<dbReference type="OrthoDB" id="198977at2759"/>
<reference evidence="4 5" key="1">
    <citation type="submission" date="2018-07" db="EMBL/GenBank/DDBJ databases">
        <title>The complete nuclear genome of the prasinophyte Chloropicon primus (CCMP1205).</title>
        <authorList>
            <person name="Pombert J.-F."/>
            <person name="Otis C."/>
            <person name="Turmel M."/>
            <person name="Lemieux C."/>
        </authorList>
    </citation>
    <scope>NUCLEOTIDE SEQUENCE [LARGE SCALE GENOMIC DNA]</scope>
    <source>
        <strain evidence="4 5">CCMP1205</strain>
    </source>
</reference>
<accession>A0A5B8MTN9</accession>
<gene>
    <name evidence="4" type="ORF">A3770_09p56420</name>
</gene>
<dbReference type="STRING" id="1764295.A0A5B8MTN9"/>
<dbReference type="GO" id="GO:0016192">
    <property type="term" value="P:vesicle-mediated transport"/>
    <property type="evidence" value="ECO:0007669"/>
    <property type="project" value="InterPro"/>
</dbReference>
<dbReference type="GO" id="GO:0006886">
    <property type="term" value="P:intracellular protein transport"/>
    <property type="evidence" value="ECO:0007669"/>
    <property type="project" value="InterPro"/>
</dbReference>
<dbReference type="GO" id="GO:0007030">
    <property type="term" value="P:Golgi organization"/>
    <property type="evidence" value="ECO:0007669"/>
    <property type="project" value="TreeGrafter"/>
</dbReference>
<feature type="region of interest" description="Disordered" evidence="2">
    <location>
        <begin position="1"/>
        <end position="29"/>
    </location>
</feature>
<name>A0A5B8MTN9_9CHLO</name>
<evidence type="ECO:0000256" key="2">
    <source>
        <dbReference type="SAM" id="MobiDB-lite"/>
    </source>
</evidence>
<feature type="compositionally biased region" description="Basic and acidic residues" evidence="2">
    <location>
        <begin position="324"/>
        <end position="336"/>
    </location>
</feature>
<feature type="domain" description="Uso1/p115-like vesicle tethering protein C-terminal" evidence="3">
    <location>
        <begin position="498"/>
        <end position="556"/>
    </location>
</feature>
<feature type="region of interest" description="Disordered" evidence="2">
    <location>
        <begin position="287"/>
        <end position="474"/>
    </location>
</feature>
<feature type="compositionally biased region" description="Basic and acidic residues" evidence="2">
    <location>
        <begin position="360"/>
        <end position="372"/>
    </location>
</feature>
<dbReference type="Proteomes" id="UP000316726">
    <property type="component" value="Chromosome 9"/>
</dbReference>